<dbReference type="InterPro" id="IPR010390">
    <property type="entry name" value="ABC-2_transporter-like"/>
</dbReference>
<reference evidence="2 3" key="1">
    <citation type="submission" date="2023-03" db="EMBL/GenBank/DDBJ databases">
        <title>Paludisphaera mucosa sp. nov. a novel planctomycete from northern fen.</title>
        <authorList>
            <person name="Ivanova A."/>
        </authorList>
    </citation>
    <scope>NUCLEOTIDE SEQUENCE [LARGE SCALE GENOMIC DNA]</scope>
    <source>
        <strain evidence="2 3">Pla2</strain>
    </source>
</reference>
<dbReference type="EMBL" id="JARRAG010000002">
    <property type="protein sequence ID" value="MDG3004072.1"/>
    <property type="molecule type" value="Genomic_DNA"/>
</dbReference>
<feature type="transmembrane region" description="Helical" evidence="1">
    <location>
        <begin position="262"/>
        <end position="280"/>
    </location>
</feature>
<dbReference type="Proteomes" id="UP001216907">
    <property type="component" value="Unassembled WGS sequence"/>
</dbReference>
<evidence type="ECO:0000313" key="3">
    <source>
        <dbReference type="Proteomes" id="UP001216907"/>
    </source>
</evidence>
<feature type="transmembrane region" description="Helical" evidence="1">
    <location>
        <begin position="51"/>
        <end position="69"/>
    </location>
</feature>
<comment type="caution">
    <text evidence="2">The sequence shown here is derived from an EMBL/GenBank/DDBJ whole genome shotgun (WGS) entry which is preliminary data.</text>
</comment>
<feature type="transmembrane region" description="Helical" evidence="1">
    <location>
        <begin position="144"/>
        <end position="165"/>
    </location>
</feature>
<name>A0ABT6F903_9BACT</name>
<feature type="transmembrane region" description="Helical" evidence="1">
    <location>
        <begin position="171"/>
        <end position="191"/>
    </location>
</feature>
<keyword evidence="1" id="KW-1133">Transmembrane helix</keyword>
<evidence type="ECO:0000256" key="1">
    <source>
        <dbReference type="SAM" id="Phobius"/>
    </source>
</evidence>
<keyword evidence="1" id="KW-0472">Membrane</keyword>
<feature type="transmembrane region" description="Helical" evidence="1">
    <location>
        <begin position="198"/>
        <end position="219"/>
    </location>
</feature>
<proteinExistence type="predicted"/>
<evidence type="ECO:0000313" key="2">
    <source>
        <dbReference type="EMBL" id="MDG3004072.1"/>
    </source>
</evidence>
<organism evidence="2 3">
    <name type="scientific">Paludisphaera mucosa</name>
    <dbReference type="NCBI Taxonomy" id="3030827"/>
    <lineage>
        <taxon>Bacteria</taxon>
        <taxon>Pseudomonadati</taxon>
        <taxon>Planctomycetota</taxon>
        <taxon>Planctomycetia</taxon>
        <taxon>Isosphaerales</taxon>
        <taxon>Isosphaeraceae</taxon>
        <taxon>Paludisphaera</taxon>
    </lineage>
</organism>
<sequence>MKPLDALAPIDGDLDLTASHRPRPGFADSMVKYARIFRVSLIERMTYRSDFLLGTILRFLPIITTILLWRAIYEGSGQAVLGGFNYREMIAYLLLTNISRLFSSMPGLAAGIARDVREGTLKRYLLQPLDLIGFLLSSRVAHKVAYITMSFIPYAGLFYVCRGYFDGFPDALTMAAYAVSLILSFMVGFYFEASVGMVGFWFLEVTSVLYIVMTLNFFVSGHMLPLDLLPQPWSGLLKVLPFQYMAYFPAVVFQGKIRGVELALHLALELFWAVAFLLLAKGLYRAGLRRYSAYGG</sequence>
<keyword evidence="1" id="KW-0812">Transmembrane</keyword>
<dbReference type="Pfam" id="PF06182">
    <property type="entry name" value="ABC2_membrane_6"/>
    <property type="match status" value="1"/>
</dbReference>
<dbReference type="RefSeq" id="WP_277860434.1">
    <property type="nucleotide sequence ID" value="NZ_JARRAG010000002.1"/>
</dbReference>
<keyword evidence="3" id="KW-1185">Reference proteome</keyword>
<dbReference type="PANTHER" id="PTHR36832:SF1">
    <property type="entry name" value="SLR1174 PROTEIN"/>
    <property type="match status" value="1"/>
</dbReference>
<protein>
    <submittedName>
        <fullName evidence="2">ABC-2 family transporter protein</fullName>
    </submittedName>
</protein>
<accession>A0ABT6F903</accession>
<gene>
    <name evidence="2" type="ORF">PZE19_09830</name>
</gene>
<dbReference type="PANTHER" id="PTHR36832">
    <property type="entry name" value="SLR1174 PROTEIN-RELATED"/>
    <property type="match status" value="1"/>
</dbReference>
<feature type="transmembrane region" description="Helical" evidence="1">
    <location>
        <begin position="89"/>
        <end position="113"/>
    </location>
</feature>